<organism evidence="2 3">
    <name type="scientific">Euplotes crassus</name>
    <dbReference type="NCBI Taxonomy" id="5936"/>
    <lineage>
        <taxon>Eukaryota</taxon>
        <taxon>Sar</taxon>
        <taxon>Alveolata</taxon>
        <taxon>Ciliophora</taxon>
        <taxon>Intramacronucleata</taxon>
        <taxon>Spirotrichea</taxon>
        <taxon>Hypotrichia</taxon>
        <taxon>Euplotida</taxon>
        <taxon>Euplotidae</taxon>
        <taxon>Moneuplotes</taxon>
    </lineage>
</organism>
<proteinExistence type="predicted"/>
<evidence type="ECO:0000313" key="2">
    <source>
        <dbReference type="EMBL" id="CAI2382303.1"/>
    </source>
</evidence>
<feature type="compositionally biased region" description="Basic and acidic residues" evidence="1">
    <location>
        <begin position="110"/>
        <end position="135"/>
    </location>
</feature>
<dbReference type="Proteomes" id="UP001295684">
    <property type="component" value="Unassembled WGS sequence"/>
</dbReference>
<feature type="region of interest" description="Disordered" evidence="1">
    <location>
        <begin position="58"/>
        <end position="159"/>
    </location>
</feature>
<keyword evidence="3" id="KW-1185">Reference proteome</keyword>
<protein>
    <submittedName>
        <fullName evidence="2">Uncharacterized protein</fullName>
    </submittedName>
</protein>
<accession>A0AAD1XZ55</accession>
<gene>
    <name evidence="2" type="ORF">ECRASSUSDP1_LOCUS23773</name>
</gene>
<dbReference type="EMBL" id="CAMPGE010024468">
    <property type="protein sequence ID" value="CAI2382303.1"/>
    <property type="molecule type" value="Genomic_DNA"/>
</dbReference>
<name>A0AAD1XZ55_EUPCR</name>
<reference evidence="2" key="1">
    <citation type="submission" date="2023-07" db="EMBL/GenBank/DDBJ databases">
        <authorList>
            <consortium name="AG Swart"/>
            <person name="Singh M."/>
            <person name="Singh A."/>
            <person name="Seah K."/>
            <person name="Emmerich C."/>
        </authorList>
    </citation>
    <scope>NUCLEOTIDE SEQUENCE</scope>
    <source>
        <strain evidence="2">DP1</strain>
    </source>
</reference>
<sequence>MEKAKDIYSKIIKEKCLDRVTDCFWAVLGKKKMRYELVGKNDTDNVNTNDIECHKMEDEKDLQAFPTSFKEKDSSPSKEKKEETLVSTKNPKESEKKAMTYFSMNEEELEREKEKNREGEKEIFGDIPKPEPKEEILEEDPQNTGWGDEDFDEELDIDI</sequence>
<dbReference type="AlphaFoldDB" id="A0AAD1XZ55"/>
<feature type="compositionally biased region" description="Acidic residues" evidence="1">
    <location>
        <begin position="136"/>
        <end position="159"/>
    </location>
</feature>
<evidence type="ECO:0000256" key="1">
    <source>
        <dbReference type="SAM" id="MobiDB-lite"/>
    </source>
</evidence>
<comment type="caution">
    <text evidence="2">The sequence shown here is derived from an EMBL/GenBank/DDBJ whole genome shotgun (WGS) entry which is preliminary data.</text>
</comment>
<evidence type="ECO:0000313" key="3">
    <source>
        <dbReference type="Proteomes" id="UP001295684"/>
    </source>
</evidence>
<feature type="compositionally biased region" description="Basic and acidic residues" evidence="1">
    <location>
        <begin position="69"/>
        <end position="98"/>
    </location>
</feature>